<accession>A0A085LS27</accession>
<gene>
    <name evidence="1" type="ORF">M513_11323</name>
</gene>
<dbReference type="AlphaFoldDB" id="A0A085LS27"/>
<dbReference type="Proteomes" id="UP000030764">
    <property type="component" value="Unassembled WGS sequence"/>
</dbReference>
<sequence>MQKKQCKLYANVMRVCDAIRPQRTDARMESVGNRGFLVTATANPFIDRTSVQWTPTGSPNRPANAA</sequence>
<reference evidence="1 2" key="1">
    <citation type="journal article" date="2014" name="Nat. Genet.">
        <title>Genome and transcriptome of the porcine whipworm Trichuris suis.</title>
        <authorList>
            <person name="Jex A.R."/>
            <person name="Nejsum P."/>
            <person name="Schwarz E.M."/>
            <person name="Hu L."/>
            <person name="Young N.D."/>
            <person name="Hall R.S."/>
            <person name="Korhonen P.K."/>
            <person name="Liao S."/>
            <person name="Thamsborg S."/>
            <person name="Xia J."/>
            <person name="Xu P."/>
            <person name="Wang S."/>
            <person name="Scheerlinck J.P."/>
            <person name="Hofmann A."/>
            <person name="Sternberg P.W."/>
            <person name="Wang J."/>
            <person name="Gasser R.B."/>
        </authorList>
    </citation>
    <scope>NUCLEOTIDE SEQUENCE [LARGE SCALE GENOMIC DNA]</scope>
    <source>
        <strain evidence="1">DCEP-RM93M</strain>
    </source>
</reference>
<dbReference type="EMBL" id="KL363314">
    <property type="protein sequence ID" value="KFD47773.1"/>
    <property type="molecule type" value="Genomic_DNA"/>
</dbReference>
<evidence type="ECO:0000313" key="2">
    <source>
        <dbReference type="Proteomes" id="UP000030764"/>
    </source>
</evidence>
<name>A0A085LS27_9BILA</name>
<proteinExistence type="predicted"/>
<protein>
    <submittedName>
        <fullName evidence="1">Uncharacterized protein</fullName>
    </submittedName>
</protein>
<organism evidence="1 2">
    <name type="scientific">Trichuris suis</name>
    <name type="common">pig whipworm</name>
    <dbReference type="NCBI Taxonomy" id="68888"/>
    <lineage>
        <taxon>Eukaryota</taxon>
        <taxon>Metazoa</taxon>
        <taxon>Ecdysozoa</taxon>
        <taxon>Nematoda</taxon>
        <taxon>Enoplea</taxon>
        <taxon>Dorylaimia</taxon>
        <taxon>Trichinellida</taxon>
        <taxon>Trichuridae</taxon>
        <taxon>Trichuris</taxon>
    </lineage>
</organism>
<keyword evidence="2" id="KW-1185">Reference proteome</keyword>
<evidence type="ECO:0000313" key="1">
    <source>
        <dbReference type="EMBL" id="KFD47773.1"/>
    </source>
</evidence>